<name>A0A0F9CW09_9ZZZZ</name>
<evidence type="ECO:0000313" key="2">
    <source>
        <dbReference type="EMBL" id="KKL09811.1"/>
    </source>
</evidence>
<gene>
    <name evidence="2" type="ORF">LCGC14_2562110</name>
</gene>
<keyword evidence="1" id="KW-0812">Transmembrane</keyword>
<protein>
    <submittedName>
        <fullName evidence="2">Uncharacterized protein</fullName>
    </submittedName>
</protein>
<keyword evidence="1" id="KW-0472">Membrane</keyword>
<sequence>MERPASVQGESLTRLLQGFGLGAVVAMGVGLGWGGWTLASTAAEQSATETTAAIVAALAPICVKNFQGDAQSAVNMTELLAESSYIRDDLLEKAGWATFSGSDEPTPGVAKECAQQLAAI</sequence>
<accession>A0A0F9CW09</accession>
<proteinExistence type="predicted"/>
<evidence type="ECO:0000256" key="1">
    <source>
        <dbReference type="SAM" id="Phobius"/>
    </source>
</evidence>
<keyword evidence="1" id="KW-1133">Transmembrane helix</keyword>
<organism evidence="2">
    <name type="scientific">marine sediment metagenome</name>
    <dbReference type="NCBI Taxonomy" id="412755"/>
    <lineage>
        <taxon>unclassified sequences</taxon>
        <taxon>metagenomes</taxon>
        <taxon>ecological metagenomes</taxon>
    </lineage>
</organism>
<reference evidence="2" key="1">
    <citation type="journal article" date="2015" name="Nature">
        <title>Complex archaea that bridge the gap between prokaryotes and eukaryotes.</title>
        <authorList>
            <person name="Spang A."/>
            <person name="Saw J.H."/>
            <person name="Jorgensen S.L."/>
            <person name="Zaremba-Niedzwiedzka K."/>
            <person name="Martijn J."/>
            <person name="Lind A.E."/>
            <person name="van Eijk R."/>
            <person name="Schleper C."/>
            <person name="Guy L."/>
            <person name="Ettema T.J."/>
        </authorList>
    </citation>
    <scope>NUCLEOTIDE SEQUENCE</scope>
</reference>
<comment type="caution">
    <text evidence="2">The sequence shown here is derived from an EMBL/GenBank/DDBJ whole genome shotgun (WGS) entry which is preliminary data.</text>
</comment>
<feature type="transmembrane region" description="Helical" evidence="1">
    <location>
        <begin position="12"/>
        <end position="36"/>
    </location>
</feature>
<dbReference type="EMBL" id="LAZR01042318">
    <property type="protein sequence ID" value="KKL09811.1"/>
    <property type="molecule type" value="Genomic_DNA"/>
</dbReference>
<dbReference type="AlphaFoldDB" id="A0A0F9CW09"/>